<dbReference type="Pfam" id="PF00127">
    <property type="entry name" value="Copper-bind"/>
    <property type="match status" value="1"/>
</dbReference>
<evidence type="ECO:0000256" key="1">
    <source>
        <dbReference type="ARBA" id="ARBA00004418"/>
    </source>
</evidence>
<evidence type="ECO:0000256" key="3">
    <source>
        <dbReference type="ARBA" id="ARBA00022723"/>
    </source>
</evidence>
<feature type="chain" id="PRO_5002868705" evidence="8">
    <location>
        <begin position="31"/>
        <end position="114"/>
    </location>
</feature>
<keyword evidence="6 7" id="KW-0186">Copper</keyword>
<dbReference type="EMBL" id="CP001280">
    <property type="protein sequence ID" value="ACK49365.1"/>
    <property type="molecule type" value="Genomic_DNA"/>
</dbReference>
<dbReference type="PANTHER" id="PTHR36507:SF1">
    <property type="entry name" value="BLL1555 PROTEIN"/>
    <property type="match status" value="1"/>
</dbReference>
<keyword evidence="5" id="KW-0249">Electron transport</keyword>
<organism evidence="10 11">
    <name type="scientific">Methylocella silvestris (strain DSM 15510 / CIP 108128 / LMG 27833 / NCIMB 13906 / BL2)</name>
    <dbReference type="NCBI Taxonomy" id="395965"/>
    <lineage>
        <taxon>Bacteria</taxon>
        <taxon>Pseudomonadati</taxon>
        <taxon>Pseudomonadota</taxon>
        <taxon>Alphaproteobacteria</taxon>
        <taxon>Hyphomicrobiales</taxon>
        <taxon>Beijerinckiaceae</taxon>
        <taxon>Methylocella</taxon>
    </lineage>
</organism>
<proteinExistence type="predicted"/>
<evidence type="ECO:0000256" key="5">
    <source>
        <dbReference type="ARBA" id="ARBA00022982"/>
    </source>
</evidence>
<evidence type="ECO:0000256" key="8">
    <source>
        <dbReference type="SAM" id="SignalP"/>
    </source>
</evidence>
<gene>
    <name evidence="10" type="ordered locus">Msil_0391</name>
</gene>
<evidence type="ECO:0000313" key="10">
    <source>
        <dbReference type="EMBL" id="ACK49365.1"/>
    </source>
</evidence>
<dbReference type="GO" id="GO:0009055">
    <property type="term" value="F:electron transfer activity"/>
    <property type="evidence" value="ECO:0007669"/>
    <property type="project" value="InterPro"/>
</dbReference>
<evidence type="ECO:0000256" key="6">
    <source>
        <dbReference type="ARBA" id="ARBA00023008"/>
    </source>
</evidence>
<feature type="binding site" evidence="7">
    <location>
        <position position="99"/>
    </location>
    <ligand>
        <name>Cu cation</name>
        <dbReference type="ChEBI" id="CHEBI:23378"/>
    </ligand>
</feature>
<evidence type="ECO:0000256" key="2">
    <source>
        <dbReference type="ARBA" id="ARBA00022448"/>
    </source>
</evidence>
<dbReference type="HOGENOM" id="CLU_084115_4_0_5"/>
<dbReference type="InterPro" id="IPR002386">
    <property type="entry name" value="Amicyanin/Pseudoazurin"/>
</dbReference>
<reference evidence="10 11" key="1">
    <citation type="journal article" date="2010" name="J. Bacteriol.">
        <title>Complete genome sequence of the aerobic facultative methanotroph Methylocella silvestris BL2.</title>
        <authorList>
            <person name="Chen Y."/>
            <person name="Crombie A."/>
            <person name="Rahman M.T."/>
            <person name="Dedysh S.N."/>
            <person name="Liesack W."/>
            <person name="Stott M.B."/>
            <person name="Alam M."/>
            <person name="Theisen A.R."/>
            <person name="Murrell J.C."/>
            <person name="Dunfield P.F."/>
        </authorList>
    </citation>
    <scope>NUCLEOTIDE SEQUENCE [LARGE SCALE GENOMIC DNA]</scope>
    <source>
        <strain evidence="11">DSM 15510 / CIP 108128 / LMG 27833 / NCIMB 13906 / BL2</strain>
    </source>
</reference>
<accession>B8EQU4</accession>
<keyword evidence="8" id="KW-0732">Signal</keyword>
<dbReference type="AlphaFoldDB" id="B8EQU4"/>
<dbReference type="STRING" id="395965.Msil_0391"/>
<dbReference type="GO" id="GO:0042597">
    <property type="term" value="C:periplasmic space"/>
    <property type="evidence" value="ECO:0007669"/>
    <property type="project" value="UniProtKB-SubCell"/>
</dbReference>
<protein>
    <submittedName>
        <fullName evidence="10">Blue (Type 1) copper domain protein</fullName>
    </submittedName>
</protein>
<dbReference type="InterPro" id="IPR008972">
    <property type="entry name" value="Cupredoxin"/>
</dbReference>
<dbReference type="RefSeq" id="WP_012589435.1">
    <property type="nucleotide sequence ID" value="NC_011666.1"/>
</dbReference>
<feature type="domain" description="Blue (type 1) copper" evidence="9">
    <location>
        <begin position="32"/>
        <end position="112"/>
    </location>
</feature>
<keyword evidence="3 7" id="KW-0479">Metal-binding</keyword>
<dbReference type="GO" id="GO:0005507">
    <property type="term" value="F:copper ion binding"/>
    <property type="evidence" value="ECO:0007669"/>
    <property type="project" value="InterPro"/>
</dbReference>
<feature type="binding site" evidence="7">
    <location>
        <position position="102"/>
    </location>
    <ligand>
        <name>Cu cation</name>
        <dbReference type="ChEBI" id="CHEBI:23378"/>
    </ligand>
</feature>
<dbReference type="InterPro" id="IPR052721">
    <property type="entry name" value="ET_Amicyanin"/>
</dbReference>
<dbReference type="SUPFAM" id="SSF49503">
    <property type="entry name" value="Cupredoxins"/>
    <property type="match status" value="1"/>
</dbReference>
<comment type="subcellular location">
    <subcellularLocation>
        <location evidence="1">Periplasm</location>
    </subcellularLocation>
</comment>
<dbReference type="KEGG" id="msl:Msil_0391"/>
<dbReference type="InterPro" id="IPR035668">
    <property type="entry name" value="Amicyanin"/>
</dbReference>
<sequence length="114" mass="12482">MLRTVLTAKRQSLFSFLLAAALVSPLPAGAAAVSVKIDNFTFNPPELTIAPGDTVTWTNGDDIPHTVVGVDKSFKSKPLDSDDKFRFTFKEPGQYEYFCSIHPHMTGKIIVKAP</sequence>
<dbReference type="CDD" id="cd13921">
    <property type="entry name" value="Amicyanin"/>
    <property type="match status" value="1"/>
</dbReference>
<name>B8EQU4_METSB</name>
<evidence type="ECO:0000259" key="9">
    <source>
        <dbReference type="Pfam" id="PF00127"/>
    </source>
</evidence>
<dbReference type="InterPro" id="IPR000923">
    <property type="entry name" value="BlueCu_1"/>
</dbReference>
<dbReference type="PRINTS" id="PR00155">
    <property type="entry name" value="AMICYANIN"/>
</dbReference>
<evidence type="ECO:0000313" key="11">
    <source>
        <dbReference type="Proteomes" id="UP000002257"/>
    </source>
</evidence>
<dbReference type="eggNOG" id="COG3794">
    <property type="taxonomic scope" value="Bacteria"/>
</dbReference>
<keyword evidence="2" id="KW-0813">Transport</keyword>
<evidence type="ECO:0000256" key="4">
    <source>
        <dbReference type="ARBA" id="ARBA00022764"/>
    </source>
</evidence>
<dbReference type="Proteomes" id="UP000002257">
    <property type="component" value="Chromosome"/>
</dbReference>
<dbReference type="PANTHER" id="PTHR36507">
    <property type="entry name" value="BLL1555 PROTEIN"/>
    <property type="match status" value="1"/>
</dbReference>
<feature type="signal peptide" evidence="8">
    <location>
        <begin position="1"/>
        <end position="30"/>
    </location>
</feature>
<dbReference type="OrthoDB" id="9796416at2"/>
<evidence type="ECO:0000256" key="7">
    <source>
        <dbReference type="PIRSR" id="PIRSR602386-1"/>
    </source>
</evidence>
<dbReference type="Gene3D" id="2.60.40.420">
    <property type="entry name" value="Cupredoxins - blue copper proteins"/>
    <property type="match status" value="1"/>
</dbReference>
<comment type="cofactor">
    <cofactor evidence="7">
        <name>Cu cation</name>
        <dbReference type="ChEBI" id="CHEBI:23378"/>
    </cofactor>
    <text evidence="7">Binds 1 copper ion per subunit.</text>
</comment>
<keyword evidence="4" id="KW-0574">Periplasm</keyword>
<feature type="binding site" evidence="7">
    <location>
        <position position="65"/>
    </location>
    <ligand>
        <name>Cu cation</name>
        <dbReference type="ChEBI" id="CHEBI:23378"/>
    </ligand>
</feature>
<keyword evidence="11" id="KW-1185">Reference proteome</keyword>